<dbReference type="PANTHER" id="PTHR34194">
    <property type="entry name" value="F14J8.16 PROTEIN"/>
    <property type="match status" value="1"/>
</dbReference>
<keyword evidence="2" id="KW-1185">Reference proteome</keyword>
<organism evidence="1 2">
    <name type="scientific">Miscanthus lutarioriparius</name>
    <dbReference type="NCBI Taxonomy" id="422564"/>
    <lineage>
        <taxon>Eukaryota</taxon>
        <taxon>Viridiplantae</taxon>
        <taxon>Streptophyta</taxon>
        <taxon>Embryophyta</taxon>
        <taxon>Tracheophyta</taxon>
        <taxon>Spermatophyta</taxon>
        <taxon>Magnoliopsida</taxon>
        <taxon>Liliopsida</taxon>
        <taxon>Poales</taxon>
        <taxon>Poaceae</taxon>
        <taxon>PACMAD clade</taxon>
        <taxon>Panicoideae</taxon>
        <taxon>Andropogonodae</taxon>
        <taxon>Andropogoneae</taxon>
        <taxon>Saccharinae</taxon>
        <taxon>Miscanthus</taxon>
    </lineage>
</organism>
<protein>
    <submittedName>
        <fullName evidence="1">Uncharacterized protein</fullName>
    </submittedName>
</protein>
<sequence length="137" mass="16277">MTSPPGEKVENELGIIWPTHITRRLDSDFKRRLIKALTKPVAPKEYYRLFETVTIRTPLIKLRQDYNETKLYPVEEMDNSYLDYYPDLADQIMKSGHRNGLALMRGFLFWLQNNVHEDQFKPWVDDSKEQEVICLVD</sequence>
<name>A0A811R150_9POAL</name>
<evidence type="ECO:0000313" key="2">
    <source>
        <dbReference type="Proteomes" id="UP000604825"/>
    </source>
</evidence>
<dbReference type="PANTHER" id="PTHR34194:SF2">
    <property type="entry name" value="F14J8.16 PROTEIN"/>
    <property type="match status" value="1"/>
</dbReference>
<comment type="caution">
    <text evidence="1">The sequence shown here is derived from an EMBL/GenBank/DDBJ whole genome shotgun (WGS) entry which is preliminary data.</text>
</comment>
<reference evidence="1" key="1">
    <citation type="submission" date="2020-10" db="EMBL/GenBank/DDBJ databases">
        <authorList>
            <person name="Han B."/>
            <person name="Lu T."/>
            <person name="Zhao Q."/>
            <person name="Huang X."/>
            <person name="Zhao Y."/>
        </authorList>
    </citation>
    <scope>NUCLEOTIDE SEQUENCE</scope>
</reference>
<accession>A0A811R150</accession>
<dbReference type="OrthoDB" id="298344at2759"/>
<evidence type="ECO:0000313" key="1">
    <source>
        <dbReference type="EMBL" id="CAD6262894.1"/>
    </source>
</evidence>
<gene>
    <name evidence="1" type="ORF">NCGR_LOCUS46217</name>
</gene>
<proteinExistence type="predicted"/>
<dbReference type="AlphaFoldDB" id="A0A811R150"/>
<dbReference type="EMBL" id="CAJGYO010000012">
    <property type="protein sequence ID" value="CAD6262894.1"/>
    <property type="molecule type" value="Genomic_DNA"/>
</dbReference>
<dbReference type="Proteomes" id="UP000604825">
    <property type="component" value="Unassembled WGS sequence"/>
</dbReference>